<protein>
    <submittedName>
        <fullName evidence="2">Uncharacterized protein</fullName>
    </submittedName>
</protein>
<evidence type="ECO:0000313" key="3">
    <source>
        <dbReference type="Proteomes" id="UP001066276"/>
    </source>
</evidence>
<reference evidence="2" key="1">
    <citation type="journal article" date="2022" name="bioRxiv">
        <title>Sequencing and chromosome-scale assembly of the giantPleurodeles waltlgenome.</title>
        <authorList>
            <person name="Brown T."/>
            <person name="Elewa A."/>
            <person name="Iarovenko S."/>
            <person name="Subramanian E."/>
            <person name="Araus A.J."/>
            <person name="Petzold A."/>
            <person name="Susuki M."/>
            <person name="Suzuki K.-i.T."/>
            <person name="Hayashi T."/>
            <person name="Toyoda A."/>
            <person name="Oliveira C."/>
            <person name="Osipova E."/>
            <person name="Leigh N.D."/>
            <person name="Simon A."/>
            <person name="Yun M.H."/>
        </authorList>
    </citation>
    <scope>NUCLEOTIDE SEQUENCE</scope>
    <source>
        <strain evidence="2">20211129_DDA</strain>
        <tissue evidence="2">Liver</tissue>
    </source>
</reference>
<feature type="region of interest" description="Disordered" evidence="1">
    <location>
        <begin position="115"/>
        <end position="139"/>
    </location>
</feature>
<dbReference type="EMBL" id="JANPWB010000009">
    <property type="protein sequence ID" value="KAJ1151727.1"/>
    <property type="molecule type" value="Genomic_DNA"/>
</dbReference>
<gene>
    <name evidence="2" type="ORF">NDU88_004507</name>
</gene>
<evidence type="ECO:0000313" key="2">
    <source>
        <dbReference type="EMBL" id="KAJ1151727.1"/>
    </source>
</evidence>
<evidence type="ECO:0000256" key="1">
    <source>
        <dbReference type="SAM" id="MobiDB-lite"/>
    </source>
</evidence>
<name>A0AAV7RJC7_PLEWA</name>
<organism evidence="2 3">
    <name type="scientific">Pleurodeles waltl</name>
    <name type="common">Iberian ribbed newt</name>
    <dbReference type="NCBI Taxonomy" id="8319"/>
    <lineage>
        <taxon>Eukaryota</taxon>
        <taxon>Metazoa</taxon>
        <taxon>Chordata</taxon>
        <taxon>Craniata</taxon>
        <taxon>Vertebrata</taxon>
        <taxon>Euteleostomi</taxon>
        <taxon>Amphibia</taxon>
        <taxon>Batrachia</taxon>
        <taxon>Caudata</taxon>
        <taxon>Salamandroidea</taxon>
        <taxon>Salamandridae</taxon>
        <taxon>Pleurodelinae</taxon>
        <taxon>Pleurodeles</taxon>
    </lineage>
</organism>
<comment type="caution">
    <text evidence="2">The sequence shown here is derived from an EMBL/GenBank/DDBJ whole genome shotgun (WGS) entry which is preliminary data.</text>
</comment>
<keyword evidence="3" id="KW-1185">Reference proteome</keyword>
<proteinExistence type="predicted"/>
<dbReference type="AlphaFoldDB" id="A0AAV7RJC7"/>
<dbReference type="Proteomes" id="UP001066276">
    <property type="component" value="Chromosome 5"/>
</dbReference>
<sequence>MAYLCPSHPGDHALVPQCAGELTAKGVPPLLSAEALLHLRGLVRHGRSPVRSVADCEAAEVSPVAQHWQGLDHVGAVSFLHMVERTQEDVCHSALPEEDRVIVVLLTSRSGVQRTSSTWPRAEAPPDSPKGKSKKIIII</sequence>
<accession>A0AAV7RJC7</accession>